<name>L9UUD8_HALBP</name>
<dbReference type="PANTHER" id="PTHR43751">
    <property type="entry name" value="SULFATASE"/>
    <property type="match status" value="1"/>
</dbReference>
<feature type="domain" description="Sulfatase N-terminal" evidence="1">
    <location>
        <begin position="10"/>
        <end position="351"/>
    </location>
</feature>
<protein>
    <submittedName>
        <fullName evidence="2">Arylsulfatase</fullName>
    </submittedName>
</protein>
<sequence>MSDVAERPPIVFLTIDSLRRDEVGCYGDRGVDYDLTPEIDSLAADGVRFDTAISNAPNTLFSFLATLTSTYPLAKKGNTAGRPAVAEELSDAGYRTAGFHSNPFLSRHYGFHRGFDVYHDFTDGSGDGDDDGESSLTNRFFEVLNRTLHRSPLLHEYAKETKNYFTPPYTRAGPINDAATEHLRNVDFDDPQFVWVHYMDAHHPYLPTGKYRELPFLPDISPVRTVDLAAKIDLVKHPEYDGARASVSERDVADLRALYRAQVKRTDDAVGEIVAELKRQGIYEEACIVIASDHGDEFLEHGSLGHSPQLYDELIHVPFIVKPPAEYDTVDAIEDLTAYLDIGPTFLDLAGTSAPDEMEGQSFLDALENGKTEREAVISEYANSGKRITSRRTLEWKYILDDYHDREELFDLTTDSTEQTDCSTDRPEVLESFRDAVRERMSHEEFDTDASFDDDVDEEMRQQLEDLGYL</sequence>
<dbReference type="Gene3D" id="3.40.720.10">
    <property type="entry name" value="Alkaline Phosphatase, subunit A"/>
    <property type="match status" value="1"/>
</dbReference>
<dbReference type="SUPFAM" id="SSF53649">
    <property type="entry name" value="Alkaline phosphatase-like"/>
    <property type="match status" value="1"/>
</dbReference>
<proteinExistence type="predicted"/>
<reference evidence="2 3" key="1">
    <citation type="journal article" date="2014" name="PLoS Genet.">
        <title>Phylogenetically driven sequencing of extremely halophilic archaea reveals strategies for static and dynamic osmo-response.</title>
        <authorList>
            <person name="Becker E.A."/>
            <person name="Seitzer P.M."/>
            <person name="Tritt A."/>
            <person name="Larsen D."/>
            <person name="Krusor M."/>
            <person name="Yao A.I."/>
            <person name="Wu D."/>
            <person name="Madern D."/>
            <person name="Eisen J.A."/>
            <person name="Darling A.E."/>
            <person name="Facciotti M.T."/>
        </authorList>
    </citation>
    <scope>NUCLEOTIDE SEQUENCE [LARGE SCALE GENOMIC DNA]</scope>
    <source>
        <strain evidence="2 3">DSM 11551</strain>
    </source>
</reference>
<evidence type="ECO:0000313" key="3">
    <source>
        <dbReference type="Proteomes" id="UP000011585"/>
    </source>
</evidence>
<dbReference type="InterPro" id="IPR017850">
    <property type="entry name" value="Alkaline_phosphatase_core_sf"/>
</dbReference>
<dbReference type="Pfam" id="PF00884">
    <property type="entry name" value="Sulfatase"/>
    <property type="match status" value="1"/>
</dbReference>
<comment type="caution">
    <text evidence="2">The sequence shown here is derived from an EMBL/GenBank/DDBJ whole genome shotgun (WGS) entry which is preliminary data.</text>
</comment>
<dbReference type="RefSeq" id="WP_006054828.1">
    <property type="nucleotide sequence ID" value="NZ_AOHT01000024.1"/>
</dbReference>
<dbReference type="InterPro" id="IPR052701">
    <property type="entry name" value="GAG_Ulvan_Degrading_Sulfatases"/>
</dbReference>
<dbReference type="CDD" id="cd16148">
    <property type="entry name" value="sulfatase_like"/>
    <property type="match status" value="1"/>
</dbReference>
<gene>
    <name evidence="2" type="ORF">C499_07555</name>
</gene>
<dbReference type="EMBL" id="AOHT01000024">
    <property type="protein sequence ID" value="ELY28500.1"/>
    <property type="molecule type" value="Genomic_DNA"/>
</dbReference>
<dbReference type="Proteomes" id="UP000011585">
    <property type="component" value="Unassembled WGS sequence"/>
</dbReference>
<accession>L9UUD8</accession>
<dbReference type="AlphaFoldDB" id="L9UUD8"/>
<organism evidence="2 3">
    <name type="scientific">Halogeometricum borinquense (strain ATCC 700274 / DSM 11551 / JCM 10706 / KCTC 4070 / PR3)</name>
    <dbReference type="NCBI Taxonomy" id="469382"/>
    <lineage>
        <taxon>Archaea</taxon>
        <taxon>Methanobacteriati</taxon>
        <taxon>Methanobacteriota</taxon>
        <taxon>Stenosarchaea group</taxon>
        <taxon>Halobacteria</taxon>
        <taxon>Halobacteriales</taxon>
        <taxon>Haloferacaceae</taxon>
        <taxon>Halogeometricum</taxon>
    </lineage>
</organism>
<dbReference type="PANTHER" id="PTHR43751:SF3">
    <property type="entry name" value="SULFATASE N-TERMINAL DOMAIN-CONTAINING PROTEIN"/>
    <property type="match status" value="1"/>
</dbReference>
<evidence type="ECO:0000313" key="2">
    <source>
        <dbReference type="EMBL" id="ELY28500.1"/>
    </source>
</evidence>
<evidence type="ECO:0000259" key="1">
    <source>
        <dbReference type="Pfam" id="PF00884"/>
    </source>
</evidence>
<dbReference type="InterPro" id="IPR000917">
    <property type="entry name" value="Sulfatase_N"/>
</dbReference>